<name>A0AAI8YNC1_9PEZI</name>
<keyword evidence="3" id="KW-1185">Reference proteome</keyword>
<feature type="domain" description="DUF6604" evidence="1">
    <location>
        <begin position="12"/>
        <end position="277"/>
    </location>
</feature>
<dbReference type="EMBL" id="CAUWAG010000018">
    <property type="protein sequence ID" value="CAJ2511030.1"/>
    <property type="molecule type" value="Genomic_DNA"/>
</dbReference>
<dbReference type="PANTHER" id="PTHR38795">
    <property type="entry name" value="DUF6604 DOMAIN-CONTAINING PROTEIN"/>
    <property type="match status" value="1"/>
</dbReference>
<dbReference type="PANTHER" id="PTHR38795:SF1">
    <property type="entry name" value="DUF6604 DOMAIN-CONTAINING PROTEIN"/>
    <property type="match status" value="1"/>
</dbReference>
<dbReference type="Pfam" id="PF20253">
    <property type="entry name" value="DUF6604"/>
    <property type="match status" value="1"/>
</dbReference>
<accession>A0AAI8YNC1</accession>
<proteinExistence type="predicted"/>
<evidence type="ECO:0000313" key="3">
    <source>
        <dbReference type="Proteomes" id="UP001295740"/>
    </source>
</evidence>
<evidence type="ECO:0000259" key="1">
    <source>
        <dbReference type="Pfam" id="PF20253"/>
    </source>
</evidence>
<evidence type="ECO:0000313" key="2">
    <source>
        <dbReference type="EMBL" id="CAJ2511030.1"/>
    </source>
</evidence>
<sequence>MLPDSLSSSYERYKADSDNVANWLATTARLCGYAPIDCSSAAVTAPTQPTSRLKGKARKLAREASRESVAAETRPSRAYRVQTKEYVPLAQCITTSTKPRIIVPASFGYALQRAIKDRRRHQDWHSKQASNAVLPENQDGHGYFIDVLERVQEILRPKFASGVTPKSTDSQDNPGDRHIANKFASLLLEDTTDALTEDEMIGRPSPGGEVQFVSDLGTKSEEAFTASAYLWMDVHSIRSLIRNLWVAYGDGKIDSVAASVTTNTAIDFVRNLQEDFDTADKDASIQDADVPCLASAHKIVSVLSKFLAVDPSSYVPPAVPAYVEAYDKETNLLPDYQVLMRHFARIQAEHEVIRGLREFIQHKQPTFSLSFAIQVSIDIRHVLRDITRVLDFHEKSHPDKPSGLKDVLELMARWTEKDTVGDIRRGMQADPTSSGHIPEYYLLQSDPFWCGLLLYNFRMVTYEGAIVTENSYPSILATAHLYNCLGLDSALNRQWTDMENVLSAQGINKMFVGDLPTSYQDCAKRHGLAIGMSAVNFARNPRKLRESLLRESVPKRPHNKIRELERVTPVSWVFKARYCDNSGRVGFEPSDVATVLRNNTAGEDGTKGTKATGKTDICKLLVHLVGALHQEVLEATFDYFQMHMTCWDLLRRVDNVLGSRITEWPSLRHDENLLPSLVLFLLADIAQTPRLDRVAEGGLLRDARQVLDEVITQEGALVTTKRNRQLTESFMTRIVGRT</sequence>
<dbReference type="InterPro" id="IPR046539">
    <property type="entry name" value="DUF6604"/>
</dbReference>
<comment type="caution">
    <text evidence="2">The sequence shown here is derived from an EMBL/GenBank/DDBJ whole genome shotgun (WGS) entry which is preliminary data.</text>
</comment>
<dbReference type="AlphaFoldDB" id="A0AAI8YNC1"/>
<gene>
    <name evidence="2" type="ORF">KHLLAP_LOCUS11498</name>
</gene>
<reference evidence="2" key="1">
    <citation type="submission" date="2023-10" db="EMBL/GenBank/DDBJ databases">
        <authorList>
            <person name="Hackl T."/>
        </authorList>
    </citation>
    <scope>NUCLEOTIDE SEQUENCE</scope>
</reference>
<protein>
    <submittedName>
        <fullName evidence="2">Uu.00g066550.m01.CDS01</fullName>
    </submittedName>
</protein>
<dbReference type="Proteomes" id="UP001295740">
    <property type="component" value="Unassembled WGS sequence"/>
</dbReference>
<organism evidence="2 3">
    <name type="scientific">Anthostomella pinea</name>
    <dbReference type="NCBI Taxonomy" id="933095"/>
    <lineage>
        <taxon>Eukaryota</taxon>
        <taxon>Fungi</taxon>
        <taxon>Dikarya</taxon>
        <taxon>Ascomycota</taxon>
        <taxon>Pezizomycotina</taxon>
        <taxon>Sordariomycetes</taxon>
        <taxon>Xylariomycetidae</taxon>
        <taxon>Xylariales</taxon>
        <taxon>Xylariaceae</taxon>
        <taxon>Anthostomella</taxon>
    </lineage>
</organism>